<feature type="region of interest" description="Disordered" evidence="2">
    <location>
        <begin position="158"/>
        <end position="187"/>
    </location>
</feature>
<dbReference type="InterPro" id="IPR013083">
    <property type="entry name" value="Znf_RING/FYVE/PHD"/>
</dbReference>
<dbReference type="SUPFAM" id="SSF57850">
    <property type="entry name" value="RING/U-box"/>
    <property type="match status" value="1"/>
</dbReference>
<dbReference type="Gene3D" id="3.30.40.10">
    <property type="entry name" value="Zinc/RING finger domain, C3HC4 (zinc finger)"/>
    <property type="match status" value="1"/>
</dbReference>
<dbReference type="Proteomes" id="UP000326396">
    <property type="component" value="Unassembled WGS sequence"/>
</dbReference>
<keyword evidence="1" id="KW-0863">Zinc-finger</keyword>
<proteinExistence type="predicted"/>
<dbReference type="Pfam" id="PF13639">
    <property type="entry name" value="zf-RING_2"/>
    <property type="match status" value="1"/>
</dbReference>
<evidence type="ECO:0000256" key="1">
    <source>
        <dbReference type="PROSITE-ProRule" id="PRU00175"/>
    </source>
</evidence>
<evidence type="ECO:0000256" key="2">
    <source>
        <dbReference type="SAM" id="MobiDB-lite"/>
    </source>
</evidence>
<dbReference type="FunFam" id="3.30.40.10:FF:000388">
    <property type="entry name" value="Putative RING zinc finger domain superfamily protein"/>
    <property type="match status" value="1"/>
</dbReference>
<comment type="caution">
    <text evidence="4">The sequence shown here is derived from an EMBL/GenBank/DDBJ whole genome shotgun (WGS) entry which is preliminary data.</text>
</comment>
<evidence type="ECO:0000259" key="3">
    <source>
        <dbReference type="PROSITE" id="PS50089"/>
    </source>
</evidence>
<dbReference type="OrthoDB" id="8062037at2759"/>
<evidence type="ECO:0000313" key="5">
    <source>
        <dbReference type="Proteomes" id="UP000326396"/>
    </source>
</evidence>
<evidence type="ECO:0000313" key="4">
    <source>
        <dbReference type="EMBL" id="KAC9307206.1"/>
    </source>
</evidence>
<organism evidence="4 5">
    <name type="scientific">Mikania micrantha</name>
    <name type="common">bitter vine</name>
    <dbReference type="NCBI Taxonomy" id="192012"/>
    <lineage>
        <taxon>Eukaryota</taxon>
        <taxon>Viridiplantae</taxon>
        <taxon>Streptophyta</taxon>
        <taxon>Embryophyta</taxon>
        <taxon>Tracheophyta</taxon>
        <taxon>Spermatophyta</taxon>
        <taxon>Magnoliopsida</taxon>
        <taxon>eudicotyledons</taxon>
        <taxon>Gunneridae</taxon>
        <taxon>Pentapetalae</taxon>
        <taxon>asterids</taxon>
        <taxon>campanulids</taxon>
        <taxon>Asterales</taxon>
        <taxon>Asteraceae</taxon>
        <taxon>Asteroideae</taxon>
        <taxon>Heliantheae alliance</taxon>
        <taxon>Eupatorieae</taxon>
        <taxon>Mikania</taxon>
    </lineage>
</organism>
<accession>A0A5N6L870</accession>
<sequence>MGSTTSKSIDPETPVAMVGRRSCSRNVSDHQPKENDVKGSHSNMSSSKPKGILGRNKDVRLKRADKRAYIPSETHFGEWGESSLSGAVSRNGSGSSHNPSSRFLSHFSFFSSNQNSRSSASSIISNDDNLVSSRSINKTKTCQGCEFFPSCFMPTSPQPQDSDFYSDSDNSDVSSIHELGPDGNNNNGMETSHRVFSPRNGSGYNRRVEAWEPIEQNVRFSRTLSVGRLRDRVLNRPTLSELASFPLQSEQEMVIGGVFGETGSRVSNENVMTPTTSSTRVNSLYGNHDLGVENVGARETSYPNLLEHRANFLERRRRIRSQVHALQRMGSRFENLSGHDRSCILSGQYRMGHCTCRVNNQDPNSARGSISRIVLLAEALSEVLDEIHQQSVLSSSRHTLSSLGSVPAPTEVVESLPVKVYRKLPKHLNEEDAQCYICLVEYEDGDEVRVLRCHHEFHRLCIDKWLKEIHRRISLNSLDETGFARYVVVTFAKPLHCMLRVYRYEDLFVPFGPAKASLDLEMLLPSRVVVESQNLDLYVLIILICFFGEF</sequence>
<protein>
    <recommendedName>
        <fullName evidence="3">RING-type domain-containing protein</fullName>
    </recommendedName>
</protein>
<dbReference type="PROSITE" id="PS50089">
    <property type="entry name" value="ZF_RING_2"/>
    <property type="match status" value="1"/>
</dbReference>
<dbReference type="GO" id="GO:0008270">
    <property type="term" value="F:zinc ion binding"/>
    <property type="evidence" value="ECO:0007669"/>
    <property type="project" value="UniProtKB-KW"/>
</dbReference>
<feature type="domain" description="RING-type" evidence="3">
    <location>
        <begin position="435"/>
        <end position="465"/>
    </location>
</feature>
<keyword evidence="1" id="KW-0479">Metal-binding</keyword>
<dbReference type="AlphaFoldDB" id="A0A5N6L870"/>
<dbReference type="InterPro" id="IPR001841">
    <property type="entry name" value="Znf_RING"/>
</dbReference>
<feature type="compositionally biased region" description="Basic and acidic residues" evidence="2">
    <location>
        <begin position="27"/>
        <end position="39"/>
    </location>
</feature>
<keyword evidence="1" id="KW-0862">Zinc</keyword>
<dbReference type="EMBL" id="SZYD01002643">
    <property type="protein sequence ID" value="KAC9307206.1"/>
    <property type="molecule type" value="Genomic_DNA"/>
</dbReference>
<name>A0A5N6L870_9ASTR</name>
<keyword evidence="5" id="KW-1185">Reference proteome</keyword>
<dbReference type="PANTHER" id="PTHR47531">
    <property type="entry name" value="RING/U-BOX SUPERFAMILY PROTEIN"/>
    <property type="match status" value="1"/>
</dbReference>
<reference evidence="4 5" key="1">
    <citation type="submission" date="2019-05" db="EMBL/GenBank/DDBJ databases">
        <title>Mikania micrantha, genome provides insights into the molecular mechanism of rapid growth.</title>
        <authorList>
            <person name="Liu B."/>
        </authorList>
    </citation>
    <scope>NUCLEOTIDE SEQUENCE [LARGE SCALE GENOMIC DNA]</scope>
    <source>
        <strain evidence="4">NLD-2019</strain>
        <tissue evidence="4">Leaf</tissue>
    </source>
</reference>
<gene>
    <name evidence="4" type="ORF">E3N88_46016</name>
</gene>
<dbReference type="PANTHER" id="PTHR47531:SF2">
    <property type="entry name" value="RING_U-BOX SUPERFAMILY PROTEIN"/>
    <property type="match status" value="1"/>
</dbReference>
<feature type="region of interest" description="Disordered" evidence="2">
    <location>
        <begin position="1"/>
        <end position="58"/>
    </location>
</feature>